<proteinExistence type="predicted"/>
<name>A0A1C5IQI4_9ACTN</name>
<evidence type="ECO:0000313" key="3">
    <source>
        <dbReference type="Proteomes" id="UP000198221"/>
    </source>
</evidence>
<dbReference type="OrthoDB" id="3405882at2"/>
<sequence length="82" mass="8697">MPAKRNPKKSRKPSAGPALMDVALPDVDIPAVTPDAPVTLPASTQAETPPPPKAGPPPGRDARFAGRSQRAGQTRRYAFRRS</sequence>
<organism evidence="2 3">
    <name type="scientific">Micromonospora inositola</name>
    <dbReference type="NCBI Taxonomy" id="47865"/>
    <lineage>
        <taxon>Bacteria</taxon>
        <taxon>Bacillati</taxon>
        <taxon>Actinomycetota</taxon>
        <taxon>Actinomycetes</taxon>
        <taxon>Micromonosporales</taxon>
        <taxon>Micromonosporaceae</taxon>
        <taxon>Micromonospora</taxon>
    </lineage>
</organism>
<dbReference type="Proteomes" id="UP000198221">
    <property type="component" value="Chromosome I"/>
</dbReference>
<protein>
    <submittedName>
        <fullName evidence="2">Uncharacterized protein</fullName>
    </submittedName>
</protein>
<feature type="compositionally biased region" description="Pro residues" evidence="1">
    <location>
        <begin position="48"/>
        <end position="59"/>
    </location>
</feature>
<dbReference type="RefSeq" id="WP_089013048.1">
    <property type="nucleotide sequence ID" value="NZ_LT607754.1"/>
</dbReference>
<evidence type="ECO:0000256" key="1">
    <source>
        <dbReference type="SAM" id="MobiDB-lite"/>
    </source>
</evidence>
<reference evidence="3" key="1">
    <citation type="submission" date="2016-06" db="EMBL/GenBank/DDBJ databases">
        <authorList>
            <person name="Varghese N."/>
            <person name="Submissions Spin"/>
        </authorList>
    </citation>
    <scope>NUCLEOTIDE SEQUENCE [LARGE SCALE GENOMIC DNA]</scope>
    <source>
        <strain evidence="3">DSM 43819</strain>
    </source>
</reference>
<dbReference type="AlphaFoldDB" id="A0A1C5IQI4"/>
<gene>
    <name evidence="2" type="ORF">GA0070613_3263</name>
</gene>
<accession>A0A1C5IQI4</accession>
<feature type="region of interest" description="Disordered" evidence="1">
    <location>
        <begin position="29"/>
        <end position="82"/>
    </location>
</feature>
<dbReference type="EMBL" id="LT607754">
    <property type="protein sequence ID" value="SCG60574.1"/>
    <property type="molecule type" value="Genomic_DNA"/>
</dbReference>
<keyword evidence="3" id="KW-1185">Reference proteome</keyword>
<evidence type="ECO:0000313" key="2">
    <source>
        <dbReference type="EMBL" id="SCG60574.1"/>
    </source>
</evidence>